<organism evidence="4 7">
    <name type="scientific">Raoultella planticola</name>
    <name type="common">Klebsiella planticola</name>
    <dbReference type="NCBI Taxonomy" id="575"/>
    <lineage>
        <taxon>Bacteria</taxon>
        <taxon>Pseudomonadati</taxon>
        <taxon>Pseudomonadota</taxon>
        <taxon>Gammaproteobacteria</taxon>
        <taxon>Enterobacterales</taxon>
        <taxon>Enterobacteriaceae</taxon>
        <taxon>Klebsiella/Raoultella group</taxon>
        <taxon>Raoultella</taxon>
    </lineage>
</organism>
<accession>A0A2X2E8J2</accession>
<evidence type="ECO:0000256" key="1">
    <source>
        <dbReference type="SAM" id="SignalP"/>
    </source>
</evidence>
<evidence type="ECO:0000313" key="8">
    <source>
        <dbReference type="Proteomes" id="UP001293169"/>
    </source>
</evidence>
<dbReference type="InterPro" id="IPR032710">
    <property type="entry name" value="NTF2-like_dom_sf"/>
</dbReference>
<dbReference type="GeneID" id="57427580"/>
<evidence type="ECO:0000313" key="5">
    <source>
        <dbReference type="EMBL" id="SAQ08035.1"/>
    </source>
</evidence>
<feature type="signal peptide" evidence="1">
    <location>
        <begin position="1"/>
        <end position="21"/>
    </location>
</feature>
<dbReference type="EMBL" id="FLAC01000024">
    <property type="protein sequence ID" value="SAQ08035.1"/>
    <property type="molecule type" value="Genomic_DNA"/>
</dbReference>
<sequence length="150" mass="16776">MVKKTLISLSLLCALTHSAFAAYTASELKNKENVIAFYNKALNDKDFDAAKTYLGQEYIQHNPGAKDGPEGFRQFIAFLKEKFPDSHSEIKRVIVDGDYVVLHVASTGREPGVTRAIIDIFRLDAQNKIVEHWDVIQTVPEKTASGNSMF</sequence>
<evidence type="ECO:0000313" key="7">
    <source>
        <dbReference type="Proteomes" id="UP000288843"/>
    </source>
</evidence>
<evidence type="ECO:0000313" key="2">
    <source>
        <dbReference type="EMBL" id="HAT1607158.1"/>
    </source>
</evidence>
<dbReference type="Gene3D" id="3.10.450.50">
    <property type="match status" value="1"/>
</dbReference>
<protein>
    <submittedName>
        <fullName evidence="3 5">Ester cyclase</fullName>
    </submittedName>
    <submittedName>
        <fullName evidence="4">Polyketide cyclase</fullName>
    </submittedName>
</protein>
<reference evidence="2" key="4">
    <citation type="submission" date="2020-11" db="EMBL/GenBank/DDBJ databases">
        <authorList>
            <consortium name="NCBI Pathogen Detection Project"/>
        </authorList>
    </citation>
    <scope>NUCLEOTIDE SEQUENCE</scope>
    <source>
        <strain evidence="2">MISC063</strain>
    </source>
</reference>
<evidence type="ECO:0000313" key="4">
    <source>
        <dbReference type="EMBL" id="RWT21170.1"/>
    </source>
</evidence>
<dbReference type="Proteomes" id="UP000078124">
    <property type="component" value="Unassembled WGS sequence"/>
</dbReference>
<name>A0A2X2E8J2_RAOPL</name>
<evidence type="ECO:0000313" key="3">
    <source>
        <dbReference type="EMBL" id="MDZ7464691.1"/>
    </source>
</evidence>
<dbReference type="Proteomes" id="UP001293169">
    <property type="component" value="Unassembled WGS sequence"/>
</dbReference>
<comment type="caution">
    <text evidence="4">The sequence shown here is derived from an EMBL/GenBank/DDBJ whole genome shotgun (WGS) entry which is preliminary data.</text>
</comment>
<dbReference type="Pfam" id="PF07366">
    <property type="entry name" value="SnoaL"/>
    <property type="match status" value="1"/>
</dbReference>
<gene>
    <name evidence="4" type="ORF">DN603_17775</name>
    <name evidence="2" type="ORF">I8Y23_003498</name>
    <name evidence="5" type="ORF">SAMEA2273876_04759</name>
    <name evidence="3" type="ORF">U5E74_03295</name>
</gene>
<dbReference type="SUPFAM" id="SSF54427">
    <property type="entry name" value="NTF2-like"/>
    <property type="match status" value="1"/>
</dbReference>
<reference evidence="5 6" key="1">
    <citation type="submission" date="2016-05" db="EMBL/GenBank/DDBJ databases">
        <authorList>
            <consortium name="Pathogen Informatics"/>
        </authorList>
    </citation>
    <scope>NUCLEOTIDE SEQUENCE [LARGE SCALE GENOMIC DNA]</scope>
    <source>
        <strain evidence="5 6">2880STDY5682802</strain>
    </source>
</reference>
<feature type="chain" id="PRO_5044582362" evidence="1">
    <location>
        <begin position="22"/>
        <end position="150"/>
    </location>
</feature>
<reference evidence="3 8" key="5">
    <citation type="submission" date="2023-12" db="EMBL/GenBank/DDBJ databases">
        <title>N/s.</title>
        <authorList>
            <person name="Dale J."/>
        </authorList>
    </citation>
    <scope>NUCLEOTIDE SEQUENCE [LARGE SCALE GENOMIC DNA]</scope>
    <source>
        <strain evidence="3 8">2023EL-01226</strain>
    </source>
</reference>
<dbReference type="InterPro" id="IPR009959">
    <property type="entry name" value="Cyclase_SnoaL-like"/>
</dbReference>
<dbReference type="GO" id="GO:0030638">
    <property type="term" value="P:polyketide metabolic process"/>
    <property type="evidence" value="ECO:0007669"/>
    <property type="project" value="InterPro"/>
</dbReference>
<proteinExistence type="predicted"/>
<dbReference type="EMBL" id="QKOX01000018">
    <property type="protein sequence ID" value="RWT21170.1"/>
    <property type="molecule type" value="Genomic_DNA"/>
</dbReference>
<dbReference type="PANTHER" id="PTHR38436:SF1">
    <property type="entry name" value="ESTER CYCLASE"/>
    <property type="match status" value="1"/>
</dbReference>
<dbReference type="EMBL" id="JAXUDK010000002">
    <property type="protein sequence ID" value="MDZ7464691.1"/>
    <property type="molecule type" value="Genomic_DNA"/>
</dbReference>
<reference evidence="4 7" key="3">
    <citation type="submission" date="2018-06" db="EMBL/GenBank/DDBJ databases">
        <title>Carbapenemase-producing Enterobacteriaceae present in wastewater treatment plant effluent and nearby surface waters in the US.</title>
        <authorList>
            <person name="Mathys D.A."/>
            <person name="Mollenkopf D.F."/>
            <person name="Feicht S.M."/>
            <person name="Adams R.J."/>
            <person name="Albers A.L."/>
            <person name="Stuever D.M."/>
            <person name="Daniels J.B."/>
            <person name="Wittum T.E."/>
        </authorList>
    </citation>
    <scope>NUCLEOTIDE SEQUENCE [LARGE SCALE GENOMIC DNA]</scope>
    <source>
        <strain evidence="4 7">GEO_47_Down_B</strain>
    </source>
</reference>
<keyword evidence="1" id="KW-0732">Signal</keyword>
<evidence type="ECO:0000313" key="6">
    <source>
        <dbReference type="Proteomes" id="UP000078124"/>
    </source>
</evidence>
<keyword evidence="8" id="KW-1185">Reference proteome</keyword>
<dbReference type="RefSeq" id="WP_032690473.1">
    <property type="nucleotide sequence ID" value="NZ_BIIS01000008.1"/>
</dbReference>
<dbReference type="KEGG" id="rpln:B1209_01975"/>
<dbReference type="PANTHER" id="PTHR38436">
    <property type="entry name" value="POLYKETIDE CYCLASE SNOAL-LIKE DOMAIN"/>
    <property type="match status" value="1"/>
</dbReference>
<dbReference type="Proteomes" id="UP000288843">
    <property type="component" value="Unassembled WGS sequence"/>
</dbReference>
<dbReference type="AlphaFoldDB" id="A0A2X2E8J2"/>
<dbReference type="EMBL" id="DACSEA010000014">
    <property type="protein sequence ID" value="HAT1607158.1"/>
    <property type="molecule type" value="Genomic_DNA"/>
</dbReference>
<reference evidence="2" key="2">
    <citation type="journal article" date="2018" name="Genome Biol.">
        <title>SKESA: strategic k-mer extension for scrupulous assemblies.</title>
        <authorList>
            <person name="Souvorov A."/>
            <person name="Agarwala R."/>
            <person name="Lipman D.J."/>
        </authorList>
    </citation>
    <scope>NUCLEOTIDE SEQUENCE</scope>
    <source>
        <strain evidence="2">MISC063</strain>
    </source>
</reference>
<dbReference type="Proteomes" id="UP000864422">
    <property type="component" value="Unassembled WGS sequence"/>
</dbReference>